<gene>
    <name evidence="2" type="ORF">SAMN02745664_101275</name>
</gene>
<feature type="transmembrane region" description="Helical" evidence="1">
    <location>
        <begin position="48"/>
        <end position="70"/>
    </location>
</feature>
<keyword evidence="1" id="KW-0812">Transmembrane</keyword>
<dbReference type="RefSeq" id="WP_076554440.1">
    <property type="nucleotide sequence ID" value="NZ_FTNU01000001.1"/>
</dbReference>
<accession>A0A1N7DHI7</accession>
<sequence>MNTQQSYRKDNQPNLSASEYLWLQHEKQRLAQMDMDIVRIQYRQDRHLVWIALLALTMIVLGVGLLFTLAF</sequence>
<organism evidence="2 3">
    <name type="scientific">Moraxella cuniculi DSM 21768</name>
    <dbReference type="NCBI Taxonomy" id="1122245"/>
    <lineage>
        <taxon>Bacteria</taxon>
        <taxon>Pseudomonadati</taxon>
        <taxon>Pseudomonadota</taxon>
        <taxon>Gammaproteobacteria</taxon>
        <taxon>Moraxellales</taxon>
        <taxon>Moraxellaceae</taxon>
        <taxon>Moraxella</taxon>
    </lineage>
</organism>
<reference evidence="3" key="1">
    <citation type="submission" date="2017-01" db="EMBL/GenBank/DDBJ databases">
        <authorList>
            <person name="Varghese N."/>
            <person name="Submissions S."/>
        </authorList>
    </citation>
    <scope>NUCLEOTIDE SEQUENCE [LARGE SCALE GENOMIC DNA]</scope>
    <source>
        <strain evidence="3">DSM 21768</strain>
    </source>
</reference>
<protein>
    <submittedName>
        <fullName evidence="2">Uncharacterized protein</fullName>
    </submittedName>
</protein>
<evidence type="ECO:0000313" key="3">
    <source>
        <dbReference type="Proteomes" id="UP000187495"/>
    </source>
</evidence>
<dbReference type="AlphaFoldDB" id="A0A1N7DHI7"/>
<keyword evidence="1" id="KW-0472">Membrane</keyword>
<evidence type="ECO:0000313" key="2">
    <source>
        <dbReference type="EMBL" id="SIR75349.1"/>
    </source>
</evidence>
<dbReference type="EMBL" id="FTNU01000001">
    <property type="protein sequence ID" value="SIR75349.1"/>
    <property type="molecule type" value="Genomic_DNA"/>
</dbReference>
<evidence type="ECO:0000256" key="1">
    <source>
        <dbReference type="SAM" id="Phobius"/>
    </source>
</evidence>
<proteinExistence type="predicted"/>
<keyword evidence="1" id="KW-1133">Transmembrane helix</keyword>
<dbReference type="STRING" id="34061.B0189_01680"/>
<dbReference type="Proteomes" id="UP000187495">
    <property type="component" value="Unassembled WGS sequence"/>
</dbReference>
<name>A0A1N7DHI7_9GAMM</name>
<keyword evidence="3" id="KW-1185">Reference proteome</keyword>